<keyword evidence="2" id="KW-0472">Membrane</keyword>
<keyword evidence="2" id="KW-0812">Transmembrane</keyword>
<accession>A0A0D0C9J7</accession>
<feature type="transmembrane region" description="Helical" evidence="2">
    <location>
        <begin position="88"/>
        <end position="109"/>
    </location>
</feature>
<dbReference type="Proteomes" id="UP000053593">
    <property type="component" value="Unassembled WGS sequence"/>
</dbReference>
<dbReference type="HOGENOM" id="CLU_021534_1_0_1"/>
<keyword evidence="4" id="KW-1185">Reference proteome</keyword>
<gene>
    <name evidence="3" type="ORF">GYMLUDRAFT_231808</name>
</gene>
<name>A0A0D0C9J7_9AGAR</name>
<feature type="compositionally biased region" description="Polar residues" evidence="1">
    <location>
        <begin position="1"/>
        <end position="11"/>
    </location>
</feature>
<feature type="region of interest" description="Disordered" evidence="1">
    <location>
        <begin position="617"/>
        <end position="637"/>
    </location>
</feature>
<feature type="transmembrane region" description="Helical" evidence="2">
    <location>
        <begin position="204"/>
        <end position="222"/>
    </location>
</feature>
<keyword evidence="2" id="KW-1133">Transmembrane helix</keyword>
<evidence type="ECO:0000256" key="1">
    <source>
        <dbReference type="SAM" id="MobiDB-lite"/>
    </source>
</evidence>
<feature type="transmembrane region" description="Helical" evidence="2">
    <location>
        <begin position="129"/>
        <end position="154"/>
    </location>
</feature>
<dbReference type="PANTHER" id="PTHR37544">
    <property type="entry name" value="SPRAY-RELATED"/>
    <property type="match status" value="1"/>
</dbReference>
<feature type="region of interest" description="Disordered" evidence="1">
    <location>
        <begin position="657"/>
        <end position="712"/>
    </location>
</feature>
<sequence length="712" mass="76335">MAFSSKPSSRAVSPRPPHAAPSEYDDPFTEGFRTPKGNASTTVLSDSNTAFDPPVQDVPSSSLRTGVARDSTHLLPTTDRKKNRYIPLALRFPIAFGVPLTMILLAIALEAGIIISNRNQGFSVPTKNAISFASAQFLLSFVPTLFVIGPAWVYRELDWHVRWYQPYVVMSKGDARAEESVLLDYVTLGPLLSFINSAKFKHRVITWSTITALVTYILQPLAGSMFQLQNNPTGSGVQVQSIRAIGLLDFSDLTAFVASAGFAEAAVFNSLPDPPFIQGGWAISQFNFPSNDYLNGTLQVNTTGIQTSVNCKGPNGTPTLTPISGGFTITSTSADGCTQSATASNTDVASQQYGVIEVPDSCSTLNKTQRPVMFWFFHPTSNGNGSAEARTVFCNPTLEAFNVEATANLNNDSVTHVVGLNSNVPSNNVTGQFGNSPLNGVIFENQTDPFIQARAIATNNGVPGAIFRFASQSSGGADAEFEKPNSFVDLTSQVYTQFLSLVAKSIYFVPQDNELNAQLVSINPRLLINNLPGHALAILLFFIGFAGVFLHIINRRQRRGLYLSTPPGTIAATIAMTSHSGFGELLMPYDDEETLQNKLSDLRFSIDRRTGAIVATAAGAARRESRPPLKPTSASSYQMSFMDTKRPFSMEAGVVGRGGERDEALESLLGGDAGGRGGLPRGLSETSDSAFSSSQAAFEAASGHGYPPVRSP</sequence>
<dbReference type="PANTHER" id="PTHR37544:SF3">
    <property type="entry name" value="SPRAY"/>
    <property type="match status" value="1"/>
</dbReference>
<dbReference type="Pfam" id="PF11915">
    <property type="entry name" value="DUF3433"/>
    <property type="match status" value="1"/>
</dbReference>
<feature type="region of interest" description="Disordered" evidence="1">
    <location>
        <begin position="1"/>
        <end position="63"/>
    </location>
</feature>
<proteinExistence type="predicted"/>
<organism evidence="3 4">
    <name type="scientific">Collybiopsis luxurians FD-317 M1</name>
    <dbReference type="NCBI Taxonomy" id="944289"/>
    <lineage>
        <taxon>Eukaryota</taxon>
        <taxon>Fungi</taxon>
        <taxon>Dikarya</taxon>
        <taxon>Basidiomycota</taxon>
        <taxon>Agaricomycotina</taxon>
        <taxon>Agaricomycetes</taxon>
        <taxon>Agaricomycetidae</taxon>
        <taxon>Agaricales</taxon>
        <taxon>Marasmiineae</taxon>
        <taxon>Omphalotaceae</taxon>
        <taxon>Collybiopsis</taxon>
        <taxon>Collybiopsis luxurians</taxon>
    </lineage>
</organism>
<dbReference type="OrthoDB" id="3248909at2759"/>
<reference evidence="3 4" key="1">
    <citation type="submission" date="2014-04" db="EMBL/GenBank/DDBJ databases">
        <title>Evolutionary Origins and Diversification of the Mycorrhizal Mutualists.</title>
        <authorList>
            <consortium name="DOE Joint Genome Institute"/>
            <consortium name="Mycorrhizal Genomics Consortium"/>
            <person name="Kohler A."/>
            <person name="Kuo A."/>
            <person name="Nagy L.G."/>
            <person name="Floudas D."/>
            <person name="Copeland A."/>
            <person name="Barry K.W."/>
            <person name="Cichocki N."/>
            <person name="Veneault-Fourrey C."/>
            <person name="LaButti K."/>
            <person name="Lindquist E.A."/>
            <person name="Lipzen A."/>
            <person name="Lundell T."/>
            <person name="Morin E."/>
            <person name="Murat C."/>
            <person name="Riley R."/>
            <person name="Ohm R."/>
            <person name="Sun H."/>
            <person name="Tunlid A."/>
            <person name="Henrissat B."/>
            <person name="Grigoriev I.V."/>
            <person name="Hibbett D.S."/>
            <person name="Martin F."/>
        </authorList>
    </citation>
    <scope>NUCLEOTIDE SEQUENCE [LARGE SCALE GENOMIC DNA]</scope>
    <source>
        <strain evidence="3 4">FD-317 M1</strain>
    </source>
</reference>
<dbReference type="AlphaFoldDB" id="A0A0D0C9J7"/>
<evidence type="ECO:0000256" key="2">
    <source>
        <dbReference type="SAM" id="Phobius"/>
    </source>
</evidence>
<feature type="compositionally biased region" description="Polar residues" evidence="1">
    <location>
        <begin position="37"/>
        <end position="50"/>
    </location>
</feature>
<dbReference type="EMBL" id="KN834814">
    <property type="protein sequence ID" value="KIK54647.1"/>
    <property type="molecule type" value="Genomic_DNA"/>
</dbReference>
<evidence type="ECO:0000313" key="4">
    <source>
        <dbReference type="Proteomes" id="UP000053593"/>
    </source>
</evidence>
<feature type="transmembrane region" description="Helical" evidence="2">
    <location>
        <begin position="531"/>
        <end position="553"/>
    </location>
</feature>
<protein>
    <submittedName>
        <fullName evidence="3">Uncharacterized protein</fullName>
    </submittedName>
</protein>
<evidence type="ECO:0000313" key="3">
    <source>
        <dbReference type="EMBL" id="KIK54647.1"/>
    </source>
</evidence>
<feature type="compositionally biased region" description="Low complexity" evidence="1">
    <location>
        <begin position="681"/>
        <end position="702"/>
    </location>
</feature>
<dbReference type="InterPro" id="IPR021840">
    <property type="entry name" value="DUF3433"/>
</dbReference>
<feature type="compositionally biased region" description="Gly residues" evidence="1">
    <location>
        <begin position="671"/>
        <end position="680"/>
    </location>
</feature>